<evidence type="ECO:0008006" key="4">
    <source>
        <dbReference type="Google" id="ProtNLM"/>
    </source>
</evidence>
<proteinExistence type="predicted"/>
<feature type="transmembrane region" description="Helical" evidence="1">
    <location>
        <begin position="74"/>
        <end position="95"/>
    </location>
</feature>
<comment type="caution">
    <text evidence="2">The sequence shown here is derived from an EMBL/GenBank/DDBJ whole genome shotgun (WGS) entry which is preliminary data.</text>
</comment>
<evidence type="ECO:0000313" key="3">
    <source>
        <dbReference type="Proteomes" id="UP000257032"/>
    </source>
</evidence>
<dbReference type="Proteomes" id="UP000257032">
    <property type="component" value="Unassembled WGS sequence"/>
</dbReference>
<keyword evidence="1" id="KW-0472">Membrane</keyword>
<name>A0A3D8VN26_9BACI</name>
<evidence type="ECO:0000313" key="2">
    <source>
        <dbReference type="EMBL" id="RDY70814.1"/>
    </source>
</evidence>
<gene>
    <name evidence="2" type="ORF">DXT76_11375</name>
</gene>
<keyword evidence="1" id="KW-1133">Transmembrane helix</keyword>
<evidence type="ECO:0000256" key="1">
    <source>
        <dbReference type="SAM" id="Phobius"/>
    </source>
</evidence>
<keyword evidence="1" id="KW-0812">Transmembrane</keyword>
<dbReference type="NCBIfam" id="TIGR04104">
    <property type="entry name" value="cxxc_20_cxxc"/>
    <property type="match status" value="1"/>
</dbReference>
<reference evidence="2 3" key="1">
    <citation type="submission" date="2018-08" db="EMBL/GenBank/DDBJ databases">
        <title>Genome sequence of strict halophilic Halobacillus trueperi SS1 isolated from Lunsu, a salty water body of North West Himalayas.</title>
        <authorList>
            <person name="Gupta S."/>
            <person name="Sharma P."/>
            <person name="Dev K."/>
            <person name="Baumler D."/>
            <person name="Sourirajan A."/>
        </authorList>
    </citation>
    <scope>NUCLEOTIDE SEQUENCE [LARGE SCALE GENOMIC DNA]</scope>
    <source>
        <strain evidence="2 3">SS1</strain>
    </source>
</reference>
<dbReference type="InterPro" id="IPR026369">
    <property type="entry name" value="CxxC_20_CxxC"/>
</dbReference>
<accession>A0A3D8VN26</accession>
<protein>
    <recommendedName>
        <fullName evidence="4">Cxxc_20_cxxc protein</fullName>
    </recommendedName>
</protein>
<dbReference type="EMBL" id="QTLC01000041">
    <property type="protein sequence ID" value="RDY70814.1"/>
    <property type="molecule type" value="Genomic_DNA"/>
</dbReference>
<sequence length="103" mass="11728">MKRVRCKTCGRSWTFGKALLSSMKVTGKKQCPHCGAEHYSTKRAYHRSGILALTAFFVFMFLIETFQMGLTSALFFAVFLLVIVLFVQPLVIHLADEEVLHKE</sequence>
<organism evidence="2 3">
    <name type="scientific">Halobacillus trueperi</name>
    <dbReference type="NCBI Taxonomy" id="156205"/>
    <lineage>
        <taxon>Bacteria</taxon>
        <taxon>Bacillati</taxon>
        <taxon>Bacillota</taxon>
        <taxon>Bacilli</taxon>
        <taxon>Bacillales</taxon>
        <taxon>Bacillaceae</taxon>
        <taxon>Halobacillus</taxon>
    </lineage>
</organism>
<dbReference type="AlphaFoldDB" id="A0A3D8VN26"/>
<feature type="transmembrane region" description="Helical" evidence="1">
    <location>
        <begin position="50"/>
        <end position="68"/>
    </location>
</feature>